<dbReference type="AlphaFoldDB" id="E4UBI5"/>
<dbReference type="STRING" id="658172.CKC_03710"/>
<protein>
    <recommendedName>
        <fullName evidence="3">Phage related protein</fullName>
    </recommendedName>
</protein>
<dbReference type="eggNOG" id="ENOG5030JSB">
    <property type="taxonomic scope" value="Bacteria"/>
</dbReference>
<evidence type="ECO:0008006" key="3">
    <source>
        <dbReference type="Google" id="ProtNLM"/>
    </source>
</evidence>
<dbReference type="HOGENOM" id="CLU_063479_5_1_5"/>
<dbReference type="EMBL" id="CP002371">
    <property type="protein sequence ID" value="ADR52491.1"/>
    <property type="molecule type" value="Genomic_DNA"/>
</dbReference>
<reference key="2">
    <citation type="submission" date="2010-11" db="EMBL/GenBank/DDBJ databases">
        <authorList>
            <person name="Lin H."/>
            <person name="Doddapaneni H.V."/>
            <person name="Lou B."/>
            <person name="Civerolo E.L."/>
            <person name="Chen C."/>
            <person name="Duan Y."/>
            <person name="Zhou L."/>
            <person name="Glynn J."/>
        </authorList>
    </citation>
    <scope>NUCLEOTIDE SEQUENCE</scope>
    <source>
        <strain>CLso-ZC1</strain>
    </source>
</reference>
<evidence type="ECO:0000313" key="2">
    <source>
        <dbReference type="Proteomes" id="UP000007038"/>
    </source>
</evidence>
<dbReference type="Proteomes" id="UP000007038">
    <property type="component" value="Chromosome"/>
</dbReference>
<gene>
    <name evidence="1" type="ordered locus">CKC_03710</name>
</gene>
<proteinExistence type="predicted"/>
<reference evidence="2" key="1">
    <citation type="submission" date="2010-11" db="EMBL/GenBank/DDBJ databases">
        <title>Complete genome sequence of Candidatus Liberibacter solanacearum CLso-ZC1.</title>
        <authorList>
            <person name="Lin H."/>
            <person name="Doddapaneni H.V."/>
            <person name="Lou B."/>
            <person name="Civerolo E.L."/>
            <person name="Chen C."/>
            <person name="Duan Y."/>
            <person name="Zhou L."/>
            <person name="Glynn J."/>
        </authorList>
    </citation>
    <scope>NUCLEOTIDE SEQUENCE [LARGE SCALE GENOMIC DNA]</scope>
    <source>
        <strain evidence="2">CLso-ZC1</strain>
    </source>
</reference>
<dbReference type="KEGG" id="lso:CKC_03710"/>
<name>E4UBI5_LIBSC</name>
<reference evidence="1 2" key="3">
    <citation type="journal article" date="2011" name="PLoS ONE">
        <title>The Complete Genome Sequence of 'Candidatus Liberibacter solanacearum', the Bacterium Associated with Potato Zebra Chip Disease.</title>
        <authorList>
            <person name="Lin H."/>
            <person name="Lou B."/>
            <person name="Glynn J.M."/>
            <person name="Doddapaneni H."/>
            <person name="Civerolo E.L."/>
            <person name="Chen C."/>
            <person name="Duan Y."/>
            <person name="Zhou L."/>
            <person name="Vahling C.M."/>
        </authorList>
    </citation>
    <scope>NUCLEOTIDE SEQUENCE [LARGE SCALE GENOMIC DNA]</scope>
    <source>
        <strain evidence="1 2">CLso-ZC1</strain>
    </source>
</reference>
<evidence type="ECO:0000313" key="1">
    <source>
        <dbReference type="EMBL" id="ADR52491.1"/>
    </source>
</evidence>
<accession>E4UBI5</accession>
<sequence length="69" mass="7741">MAKKFELTDETQEHNGVTLHRIKALRDINNVGFNVKKGDLGGWVRSEFNLSHDGDCWIGENATQSANLL</sequence>
<organism evidence="1 2">
    <name type="scientific">Liberibacter solanacearum (strain CLso-ZC1)</name>
    <dbReference type="NCBI Taxonomy" id="658172"/>
    <lineage>
        <taxon>Bacteria</taxon>
        <taxon>Pseudomonadati</taxon>
        <taxon>Pseudomonadota</taxon>
        <taxon>Alphaproteobacteria</taxon>
        <taxon>Hyphomicrobiales</taxon>
        <taxon>Rhizobiaceae</taxon>
        <taxon>Liberibacter</taxon>
    </lineage>
</organism>